<dbReference type="OrthoDB" id="9799122at2"/>
<dbReference type="EMBL" id="JABFXE010000916">
    <property type="protein sequence ID" value="NUQ91153.1"/>
    <property type="molecule type" value="Genomic_DNA"/>
</dbReference>
<evidence type="ECO:0000313" key="5">
    <source>
        <dbReference type="Proteomes" id="UP000574690"/>
    </source>
</evidence>
<comment type="caution">
    <text evidence="3">The sequence shown here is derived from an EMBL/GenBank/DDBJ whole genome shotgun (WGS) entry which is preliminary data.</text>
</comment>
<dbReference type="InterPro" id="IPR001853">
    <property type="entry name" value="DSBA-like_thioredoxin_dom"/>
</dbReference>
<reference evidence="2 5" key="2">
    <citation type="submission" date="2020-05" db="EMBL/GenBank/DDBJ databases">
        <title>DNA-SIP metagenomic assembled genomes.</title>
        <authorList>
            <person name="Yu J."/>
        </authorList>
    </citation>
    <scope>NUCLEOTIDE SEQUENCE [LARGE SCALE GENOMIC DNA]</scope>
    <source>
        <strain evidence="2">Bin5.27</strain>
    </source>
</reference>
<proteinExistence type="predicted"/>
<keyword evidence="3" id="KW-0413">Isomerase</keyword>
<gene>
    <name evidence="3" type="ORF">B0I28_101266</name>
    <name evidence="2" type="ORF">HOQ43_22145</name>
</gene>
<dbReference type="PANTHER" id="PTHR13887">
    <property type="entry name" value="GLUTATHIONE S-TRANSFERASE KAPPA"/>
    <property type="match status" value="1"/>
</dbReference>
<dbReference type="Proteomes" id="UP000574690">
    <property type="component" value="Unassembled WGS sequence"/>
</dbReference>
<evidence type="ECO:0000313" key="3">
    <source>
        <dbReference type="EMBL" id="PRY61942.1"/>
    </source>
</evidence>
<name>A0A2T0UVI0_9ACTN</name>
<organism evidence="3 4">
    <name type="scientific">Glycomyces artemisiae</name>
    <dbReference type="NCBI Taxonomy" id="1076443"/>
    <lineage>
        <taxon>Bacteria</taxon>
        <taxon>Bacillati</taxon>
        <taxon>Actinomycetota</taxon>
        <taxon>Actinomycetes</taxon>
        <taxon>Glycomycetales</taxon>
        <taxon>Glycomycetaceae</taxon>
        <taxon>Glycomyces</taxon>
    </lineage>
</organism>
<evidence type="ECO:0000313" key="4">
    <source>
        <dbReference type="Proteomes" id="UP000238176"/>
    </source>
</evidence>
<dbReference type="SUPFAM" id="SSF52833">
    <property type="entry name" value="Thioredoxin-like"/>
    <property type="match status" value="1"/>
</dbReference>
<dbReference type="AlphaFoldDB" id="A0A2T0UVI0"/>
<dbReference type="Proteomes" id="UP000238176">
    <property type="component" value="Unassembled WGS sequence"/>
</dbReference>
<accession>A0A2T0UVI0</accession>
<reference evidence="3 4" key="1">
    <citation type="submission" date="2018-03" db="EMBL/GenBank/DDBJ databases">
        <title>Genomic Encyclopedia of Type Strains, Phase III (KMG-III): the genomes of soil and plant-associated and newly described type strains.</title>
        <authorList>
            <person name="Whitman W."/>
        </authorList>
    </citation>
    <scope>NUCLEOTIDE SEQUENCE [LARGE SCALE GENOMIC DNA]</scope>
    <source>
        <strain evidence="3 4">CGMCC 4.7067</strain>
    </source>
</reference>
<dbReference type="PANTHER" id="PTHR13887:SF41">
    <property type="entry name" value="THIOREDOXIN SUPERFAMILY PROTEIN"/>
    <property type="match status" value="1"/>
</dbReference>
<dbReference type="GO" id="GO:0016853">
    <property type="term" value="F:isomerase activity"/>
    <property type="evidence" value="ECO:0007669"/>
    <property type="project" value="UniProtKB-KW"/>
</dbReference>
<dbReference type="Pfam" id="PF01323">
    <property type="entry name" value="DSBA"/>
    <property type="match status" value="1"/>
</dbReference>
<dbReference type="CDD" id="cd03024">
    <property type="entry name" value="DsbA_FrnE"/>
    <property type="match status" value="1"/>
</dbReference>
<evidence type="ECO:0000259" key="1">
    <source>
        <dbReference type="Pfam" id="PF01323"/>
    </source>
</evidence>
<protein>
    <submittedName>
        <fullName evidence="2">DsbA family oxidoreductase</fullName>
    </submittedName>
    <submittedName>
        <fullName evidence="3">Putative DsbA family dithiol-disulfide isomerase</fullName>
    </submittedName>
</protein>
<dbReference type="EMBL" id="PVTJ01000001">
    <property type="protein sequence ID" value="PRY61942.1"/>
    <property type="molecule type" value="Genomic_DNA"/>
</dbReference>
<keyword evidence="4" id="KW-1185">Reference proteome</keyword>
<dbReference type="RefSeq" id="WP_106362011.1">
    <property type="nucleotide sequence ID" value="NZ_PVTJ01000001.1"/>
</dbReference>
<evidence type="ECO:0000313" key="2">
    <source>
        <dbReference type="EMBL" id="NUQ91153.1"/>
    </source>
</evidence>
<feature type="domain" description="DSBA-like thioredoxin" evidence="1">
    <location>
        <begin position="15"/>
        <end position="214"/>
    </location>
</feature>
<dbReference type="InterPro" id="IPR036249">
    <property type="entry name" value="Thioredoxin-like_sf"/>
</dbReference>
<sequence length="221" mass="24213">MAGEVFGRSADPVSIDVWSDVMCPFCYMGDALLGQALERFPHETVTRYHAFQLMPELPSDKPQNVLDILEREKGFPRAQAEAMNAQVAERGKSLGLDYRFDTALAVNTRDAHRLSHFAAAHGSQTALVHRLFKAFFTDGLNVADHDVLADLAAETGLDRAAALSALKNGDYDDAVDADIRQARELRVTGVPFFVIDGKYGVSGAQPVEAFLQALDTAWSDR</sequence>
<dbReference type="Gene3D" id="3.40.30.10">
    <property type="entry name" value="Glutaredoxin"/>
    <property type="match status" value="1"/>
</dbReference>
<dbReference type="GO" id="GO:0016491">
    <property type="term" value="F:oxidoreductase activity"/>
    <property type="evidence" value="ECO:0007669"/>
    <property type="project" value="InterPro"/>
</dbReference>